<proteinExistence type="predicted"/>
<dbReference type="InterPro" id="IPR037523">
    <property type="entry name" value="VOC_core"/>
</dbReference>
<dbReference type="InterPro" id="IPR029068">
    <property type="entry name" value="Glyas_Bleomycin-R_OHBP_Dase"/>
</dbReference>
<dbReference type="EMBL" id="CP136600">
    <property type="protein sequence ID" value="WOH36924.1"/>
    <property type="molecule type" value="Genomic_DNA"/>
</dbReference>
<sequence length="143" mass="15795">MTSTKLDRPKLRHIAISVDDPFATADFYIQAFDMEKVGETDSPLARGVYVSDGVICLAILAFKNDYWAGQNGKKYRGIHHMGFHVNNLDDAKDSVTSAGGEHFAGRPSSSEGDTSTVVYEEKYYDPNGIMIDVCERGWPTAPK</sequence>
<evidence type="ECO:0000259" key="1">
    <source>
        <dbReference type="PROSITE" id="PS51819"/>
    </source>
</evidence>
<accession>A0ABZ0GM07</accession>
<dbReference type="CDD" id="cd06587">
    <property type="entry name" value="VOC"/>
    <property type="match status" value="1"/>
</dbReference>
<dbReference type="Proteomes" id="UP001301442">
    <property type="component" value="Chromosome"/>
</dbReference>
<dbReference type="Gene3D" id="3.10.180.10">
    <property type="entry name" value="2,3-Dihydroxybiphenyl 1,2-Dioxygenase, domain 1"/>
    <property type="match status" value="1"/>
</dbReference>
<dbReference type="PROSITE" id="PS51819">
    <property type="entry name" value="VOC"/>
    <property type="match status" value="1"/>
</dbReference>
<name>A0ABZ0GM07_9GAMM</name>
<organism evidence="2 3">
    <name type="scientific">Thalassotalea fonticola</name>
    <dbReference type="NCBI Taxonomy" id="3065649"/>
    <lineage>
        <taxon>Bacteria</taxon>
        <taxon>Pseudomonadati</taxon>
        <taxon>Pseudomonadota</taxon>
        <taxon>Gammaproteobacteria</taxon>
        <taxon>Alteromonadales</taxon>
        <taxon>Colwelliaceae</taxon>
        <taxon>Thalassotalea</taxon>
    </lineage>
</organism>
<dbReference type="Pfam" id="PF00903">
    <property type="entry name" value="Glyoxalase"/>
    <property type="match status" value="1"/>
</dbReference>
<dbReference type="RefSeq" id="WP_348395731.1">
    <property type="nucleotide sequence ID" value="NZ_CP136600.1"/>
</dbReference>
<keyword evidence="3" id="KW-1185">Reference proteome</keyword>
<gene>
    <name evidence="2" type="ORF">RI844_16355</name>
</gene>
<evidence type="ECO:0000313" key="3">
    <source>
        <dbReference type="Proteomes" id="UP001301442"/>
    </source>
</evidence>
<dbReference type="SUPFAM" id="SSF54593">
    <property type="entry name" value="Glyoxalase/Bleomycin resistance protein/Dihydroxybiphenyl dioxygenase"/>
    <property type="match status" value="1"/>
</dbReference>
<reference evidence="2 3" key="1">
    <citation type="submission" date="2023-09" db="EMBL/GenBank/DDBJ databases">
        <authorList>
            <person name="Qi X."/>
        </authorList>
    </citation>
    <scope>NUCLEOTIDE SEQUENCE [LARGE SCALE GENOMIC DNA]</scope>
    <source>
        <strain evidence="2 3">S1-1</strain>
    </source>
</reference>
<evidence type="ECO:0000313" key="2">
    <source>
        <dbReference type="EMBL" id="WOH36924.1"/>
    </source>
</evidence>
<feature type="domain" description="VOC" evidence="1">
    <location>
        <begin position="10"/>
        <end position="136"/>
    </location>
</feature>
<protein>
    <submittedName>
        <fullName evidence="2">VOC family protein</fullName>
    </submittedName>
</protein>
<dbReference type="InterPro" id="IPR004360">
    <property type="entry name" value="Glyas_Fos-R_dOase_dom"/>
</dbReference>